<evidence type="ECO:0000313" key="3">
    <source>
        <dbReference type="Proteomes" id="UP001589738"/>
    </source>
</evidence>
<evidence type="ECO:0000256" key="1">
    <source>
        <dbReference type="SAM" id="Phobius"/>
    </source>
</evidence>
<organism evidence="2 3">
    <name type="scientific">Robertmurraya beringensis</name>
    <dbReference type="NCBI Taxonomy" id="641660"/>
    <lineage>
        <taxon>Bacteria</taxon>
        <taxon>Bacillati</taxon>
        <taxon>Bacillota</taxon>
        <taxon>Bacilli</taxon>
        <taxon>Bacillales</taxon>
        <taxon>Bacillaceae</taxon>
        <taxon>Robertmurraya</taxon>
    </lineage>
</organism>
<dbReference type="RefSeq" id="WP_160547378.1">
    <property type="nucleotide sequence ID" value="NZ_JBHLUU010000103.1"/>
</dbReference>
<evidence type="ECO:0008006" key="4">
    <source>
        <dbReference type="Google" id="ProtNLM"/>
    </source>
</evidence>
<sequence length="107" mass="11827">MDSIVKAMDLGAKGLWLPITLAIILLLFVFIMPKKEMSWRGIYVTIGVIGLATWVADNIFAGFLDLVDFGHPRYSGIGELLTYSFVPSSLAVIYLNYLGKDRIISGN</sequence>
<feature type="transmembrane region" description="Helical" evidence="1">
    <location>
        <begin position="41"/>
        <end position="60"/>
    </location>
</feature>
<protein>
    <recommendedName>
        <fullName evidence="4">Lycopene cyclase domain-containing protein</fullName>
    </recommendedName>
</protein>
<name>A0ABV6KSW6_9BACI</name>
<reference evidence="2 3" key="1">
    <citation type="submission" date="2024-09" db="EMBL/GenBank/DDBJ databases">
        <authorList>
            <person name="Sun Q."/>
            <person name="Mori K."/>
        </authorList>
    </citation>
    <scope>NUCLEOTIDE SEQUENCE [LARGE SCALE GENOMIC DNA]</scope>
    <source>
        <strain evidence="2 3">CGMCC 1.9126</strain>
    </source>
</reference>
<keyword evidence="1" id="KW-0812">Transmembrane</keyword>
<dbReference type="Proteomes" id="UP001589738">
    <property type="component" value="Unassembled WGS sequence"/>
</dbReference>
<keyword evidence="1" id="KW-0472">Membrane</keyword>
<gene>
    <name evidence="2" type="ORF">ACFFHF_14475</name>
</gene>
<keyword evidence="1" id="KW-1133">Transmembrane helix</keyword>
<feature type="transmembrane region" description="Helical" evidence="1">
    <location>
        <begin position="15"/>
        <end position="32"/>
    </location>
</feature>
<accession>A0ABV6KSW6</accession>
<proteinExistence type="predicted"/>
<dbReference type="EMBL" id="JBHLUU010000103">
    <property type="protein sequence ID" value="MFC0476415.1"/>
    <property type="molecule type" value="Genomic_DNA"/>
</dbReference>
<evidence type="ECO:0000313" key="2">
    <source>
        <dbReference type="EMBL" id="MFC0476415.1"/>
    </source>
</evidence>
<feature type="transmembrane region" description="Helical" evidence="1">
    <location>
        <begin position="80"/>
        <end position="98"/>
    </location>
</feature>
<comment type="caution">
    <text evidence="2">The sequence shown here is derived from an EMBL/GenBank/DDBJ whole genome shotgun (WGS) entry which is preliminary data.</text>
</comment>
<keyword evidence="3" id="KW-1185">Reference proteome</keyword>